<name>A0A6J4U9M4_9BACT</name>
<organism evidence="2">
    <name type="scientific">uncultured Thermomicrobiales bacterium</name>
    <dbReference type="NCBI Taxonomy" id="1645740"/>
    <lineage>
        <taxon>Bacteria</taxon>
        <taxon>Pseudomonadati</taxon>
        <taxon>Thermomicrobiota</taxon>
        <taxon>Thermomicrobia</taxon>
        <taxon>Thermomicrobiales</taxon>
        <taxon>environmental samples</taxon>
    </lineage>
</organism>
<dbReference type="AlphaFoldDB" id="A0A6J4U9M4"/>
<sequence>MGNHFIFGGTGIRTAPRPDRLVRRIVGTQHRGRDDGDDEGAPSPTPAPGA</sequence>
<proteinExistence type="predicted"/>
<feature type="region of interest" description="Disordered" evidence="1">
    <location>
        <begin position="1"/>
        <end position="50"/>
    </location>
</feature>
<gene>
    <name evidence="2" type="ORF">AVDCRST_MAG19-176</name>
</gene>
<accession>A0A6J4U9M4</accession>
<dbReference type="EMBL" id="CADCWL010000010">
    <property type="protein sequence ID" value="CAA9544374.1"/>
    <property type="molecule type" value="Genomic_DNA"/>
</dbReference>
<evidence type="ECO:0000256" key="1">
    <source>
        <dbReference type="SAM" id="MobiDB-lite"/>
    </source>
</evidence>
<protein>
    <submittedName>
        <fullName evidence="2">Uncharacterized protein</fullName>
    </submittedName>
</protein>
<evidence type="ECO:0000313" key="2">
    <source>
        <dbReference type="EMBL" id="CAA9544374.1"/>
    </source>
</evidence>
<reference evidence="2" key="1">
    <citation type="submission" date="2020-02" db="EMBL/GenBank/DDBJ databases">
        <authorList>
            <person name="Meier V. D."/>
        </authorList>
    </citation>
    <scope>NUCLEOTIDE SEQUENCE</scope>
    <source>
        <strain evidence="2">AVDCRST_MAG19</strain>
    </source>
</reference>